<name>A0A432DST5_9FLAO</name>
<comment type="caution">
    <text evidence="1">The sequence shown here is derived from an EMBL/GenBank/DDBJ whole genome shotgun (WGS) entry which is preliminary data.</text>
</comment>
<organism evidence="1 2">
    <name type="scientific">Chryseobacterium arthrosphaerae</name>
    <dbReference type="NCBI Taxonomy" id="651561"/>
    <lineage>
        <taxon>Bacteria</taxon>
        <taxon>Pseudomonadati</taxon>
        <taxon>Bacteroidota</taxon>
        <taxon>Flavobacteriia</taxon>
        <taxon>Flavobacteriales</taxon>
        <taxon>Weeksellaceae</taxon>
        <taxon>Chryseobacterium group</taxon>
        <taxon>Chryseobacterium</taxon>
    </lineage>
</organism>
<reference evidence="1 2" key="1">
    <citation type="submission" date="2018-12" db="EMBL/GenBank/DDBJ databases">
        <title>Draft Genome Sequence of Chryseobacterium arthrosphaerae strain ED882-96 Isolated from the Blood of a Patient with Liver Cirrhosis in Taiwan.</title>
        <authorList>
            <person name="Lin J.-N."/>
            <person name="Lai C.-H."/>
            <person name="Yang C.-H."/>
            <person name="Huang Y.-H."/>
        </authorList>
    </citation>
    <scope>NUCLEOTIDE SEQUENCE [LARGE SCALE GENOMIC DNA]</scope>
    <source>
        <strain evidence="1 2">ED882-96</strain>
    </source>
</reference>
<dbReference type="EMBL" id="RYFC01000003">
    <property type="protein sequence ID" value="RTZ46198.1"/>
    <property type="molecule type" value="Genomic_DNA"/>
</dbReference>
<dbReference type="AlphaFoldDB" id="A0A432DST5"/>
<evidence type="ECO:0000313" key="1">
    <source>
        <dbReference type="EMBL" id="RTZ46198.1"/>
    </source>
</evidence>
<proteinExistence type="predicted"/>
<protein>
    <submittedName>
        <fullName evidence="1">Uncharacterized protein</fullName>
    </submittedName>
</protein>
<sequence>MITNNLPNWIDKAVNLLIETDMEPAQADHLPKKKKKRGYQPITKQLKKYETIAVTLFETGK</sequence>
<evidence type="ECO:0000313" key="2">
    <source>
        <dbReference type="Proteomes" id="UP000276953"/>
    </source>
</evidence>
<dbReference type="Proteomes" id="UP000276953">
    <property type="component" value="Unassembled WGS sequence"/>
</dbReference>
<accession>A0A432DST5</accession>
<gene>
    <name evidence="1" type="ORF">EJ377_17335</name>
</gene>